<dbReference type="EMBL" id="DSRD01000821">
    <property type="protein sequence ID" value="HGW95211.1"/>
    <property type="molecule type" value="Genomic_DNA"/>
</dbReference>
<sequence length="94" mass="10277">MQGTQRVSAIQPFYERKTKARKPTSKELDLLLLAGCSCLLTVLYHPVAHALQSYSAHNSGSAIASQTSQSSQNSMNAFHLIPASKDEVKEEEEA</sequence>
<feature type="compositionally biased region" description="Low complexity" evidence="1">
    <location>
        <begin position="59"/>
        <end position="77"/>
    </location>
</feature>
<dbReference type="AlphaFoldDB" id="A0A832M6F7"/>
<reference evidence="2" key="1">
    <citation type="journal article" date="2020" name="mSystems">
        <title>Genome- and Community-Level Interaction Insights into Carbon Utilization and Element Cycling Functions of Hydrothermarchaeota in Hydrothermal Sediment.</title>
        <authorList>
            <person name="Zhou Z."/>
            <person name="Liu Y."/>
            <person name="Xu W."/>
            <person name="Pan J."/>
            <person name="Luo Z.H."/>
            <person name="Li M."/>
        </authorList>
    </citation>
    <scope>NUCLEOTIDE SEQUENCE [LARGE SCALE GENOMIC DNA]</scope>
    <source>
        <strain evidence="2">SpSt-402</strain>
    </source>
</reference>
<accession>A0A832M6F7</accession>
<comment type="caution">
    <text evidence="2">The sequence shown here is derived from an EMBL/GenBank/DDBJ whole genome shotgun (WGS) entry which is preliminary data.</text>
</comment>
<proteinExistence type="predicted"/>
<protein>
    <submittedName>
        <fullName evidence="2">Uncharacterized protein</fullName>
    </submittedName>
</protein>
<gene>
    <name evidence="2" type="ORF">ENR47_13175</name>
</gene>
<name>A0A832M6F7_9CYAN</name>
<feature type="region of interest" description="Disordered" evidence="1">
    <location>
        <begin position="59"/>
        <end position="94"/>
    </location>
</feature>
<evidence type="ECO:0000313" key="2">
    <source>
        <dbReference type="EMBL" id="HGW95211.1"/>
    </source>
</evidence>
<organism evidence="2">
    <name type="scientific">Oscillatoriales cyanobacterium SpSt-402</name>
    <dbReference type="NCBI Taxonomy" id="2282168"/>
    <lineage>
        <taxon>Bacteria</taxon>
        <taxon>Bacillati</taxon>
        <taxon>Cyanobacteriota</taxon>
        <taxon>Cyanophyceae</taxon>
        <taxon>Oscillatoriophycideae</taxon>
        <taxon>Oscillatoriales</taxon>
    </lineage>
</organism>
<evidence type="ECO:0000256" key="1">
    <source>
        <dbReference type="SAM" id="MobiDB-lite"/>
    </source>
</evidence>